<dbReference type="Pfam" id="PF05974">
    <property type="entry name" value="DUF892"/>
    <property type="match status" value="1"/>
</dbReference>
<dbReference type="OrthoDB" id="9795056at2"/>
<dbReference type="PANTHER" id="PTHR30565:SF9">
    <property type="entry name" value="PROTEIN YCIF"/>
    <property type="match status" value="1"/>
</dbReference>
<comment type="caution">
    <text evidence="1">The sequence shown here is derived from an EMBL/GenBank/DDBJ whole genome shotgun (WGS) entry which is preliminary data.</text>
</comment>
<dbReference type="Gene3D" id="1.20.1260.10">
    <property type="match status" value="1"/>
</dbReference>
<protein>
    <submittedName>
        <fullName evidence="1">Ferritin-like metal-binding protein YciE</fullName>
    </submittedName>
</protein>
<accession>A0A3D9ZDW8</accession>
<dbReference type="PANTHER" id="PTHR30565">
    <property type="entry name" value="PROTEIN YCIF"/>
    <property type="match status" value="1"/>
</dbReference>
<gene>
    <name evidence="1" type="ORF">DES32_0912</name>
</gene>
<dbReference type="EMBL" id="QUMO01000001">
    <property type="protein sequence ID" value="REF89676.1"/>
    <property type="molecule type" value="Genomic_DNA"/>
</dbReference>
<evidence type="ECO:0000313" key="2">
    <source>
        <dbReference type="Proteomes" id="UP000256900"/>
    </source>
</evidence>
<dbReference type="SUPFAM" id="SSF47240">
    <property type="entry name" value="Ferritin-like"/>
    <property type="match status" value="1"/>
</dbReference>
<dbReference type="CDD" id="cd07909">
    <property type="entry name" value="YciF"/>
    <property type="match status" value="1"/>
</dbReference>
<reference evidence="1 2" key="1">
    <citation type="submission" date="2018-08" db="EMBL/GenBank/DDBJ databases">
        <title>Genomic Encyclopedia of Type Strains, Phase IV (KMG-IV): sequencing the most valuable type-strain genomes for metagenomic binning, comparative biology and taxonomic classification.</title>
        <authorList>
            <person name="Goeker M."/>
        </authorList>
    </citation>
    <scope>NUCLEOTIDE SEQUENCE [LARGE SCALE GENOMIC DNA]</scope>
    <source>
        <strain evidence="1 2">BW863</strain>
    </source>
</reference>
<dbReference type="InterPro" id="IPR047114">
    <property type="entry name" value="YciF"/>
</dbReference>
<dbReference type="InterPro" id="IPR010287">
    <property type="entry name" value="DUF892_YciF-like"/>
</dbReference>
<proteinExistence type="predicted"/>
<name>A0A3D9ZDW8_9HYPH</name>
<organism evidence="1 2">
    <name type="scientific">Methylovirgula ligni</name>
    <dbReference type="NCBI Taxonomy" id="569860"/>
    <lineage>
        <taxon>Bacteria</taxon>
        <taxon>Pseudomonadati</taxon>
        <taxon>Pseudomonadota</taxon>
        <taxon>Alphaproteobacteria</taxon>
        <taxon>Hyphomicrobiales</taxon>
        <taxon>Beijerinckiaceae</taxon>
        <taxon>Methylovirgula</taxon>
    </lineage>
</organism>
<evidence type="ECO:0000313" key="1">
    <source>
        <dbReference type="EMBL" id="REF89676.1"/>
    </source>
</evidence>
<dbReference type="AlphaFoldDB" id="A0A3D9ZDW8"/>
<dbReference type="Proteomes" id="UP000256900">
    <property type="component" value="Unassembled WGS sequence"/>
</dbReference>
<keyword evidence="2" id="KW-1185">Reference proteome</keyword>
<dbReference type="InterPro" id="IPR009078">
    <property type="entry name" value="Ferritin-like_SF"/>
</dbReference>
<dbReference type="InterPro" id="IPR012347">
    <property type="entry name" value="Ferritin-like"/>
</dbReference>
<dbReference type="RefSeq" id="WP_115835419.1">
    <property type="nucleotide sequence ID" value="NZ_CP025086.1"/>
</dbReference>
<sequence>MTKQPKDLNVLFYETLKDIYYAEKQILRALPKMAKSAQSHELRQAFETHRDQTEGHIERLDQVFELIGKPARGKTCEAINGIIEEGKEIMEDFAESSALDPGLLSAAQAVEHYEISRYGTLKTWANELGLKTIVPLLDATLAEEKKTDELLSKIAAQSVNRKAAA</sequence>